<evidence type="ECO:0000256" key="2">
    <source>
        <dbReference type="ARBA" id="ARBA00020595"/>
    </source>
</evidence>
<evidence type="ECO:0000313" key="4">
    <source>
        <dbReference type="EMBL" id="CAL1574874.1"/>
    </source>
</evidence>
<dbReference type="InterPro" id="IPR026097">
    <property type="entry name" value="S100PBP"/>
</dbReference>
<dbReference type="PANTHER" id="PTHR14455">
    <property type="entry name" value="ASKOPOS"/>
    <property type="match status" value="1"/>
</dbReference>
<dbReference type="Pfam" id="PF15427">
    <property type="entry name" value="S100PBPR"/>
    <property type="match status" value="1"/>
</dbReference>
<comment type="subcellular location">
    <subcellularLocation>
        <location evidence="1">Nucleus</location>
    </subcellularLocation>
</comment>
<dbReference type="EMBL" id="OZ035834">
    <property type="protein sequence ID" value="CAL1574874.1"/>
    <property type="molecule type" value="Genomic_DNA"/>
</dbReference>
<reference evidence="4 5" key="1">
    <citation type="submission" date="2024-04" db="EMBL/GenBank/DDBJ databases">
        <authorList>
            <person name="Waldvogel A.-M."/>
            <person name="Schoenle A."/>
        </authorList>
    </citation>
    <scope>NUCLEOTIDE SEQUENCE [LARGE SCALE GENOMIC DNA]</scope>
</reference>
<accession>A0AAV2JBC7</accession>
<dbReference type="AlphaFoldDB" id="A0AAV2JBC7"/>
<dbReference type="GO" id="GO:0048306">
    <property type="term" value="F:calcium-dependent protein binding"/>
    <property type="evidence" value="ECO:0007669"/>
    <property type="project" value="InterPro"/>
</dbReference>
<gene>
    <name evidence="4" type="ORF">KC01_LOCUS6547</name>
</gene>
<evidence type="ECO:0000256" key="3">
    <source>
        <dbReference type="ARBA" id="ARBA00023242"/>
    </source>
</evidence>
<dbReference type="Proteomes" id="UP001497482">
    <property type="component" value="Chromosome 12"/>
</dbReference>
<dbReference type="GO" id="GO:0005634">
    <property type="term" value="C:nucleus"/>
    <property type="evidence" value="ECO:0007669"/>
    <property type="project" value="UniProtKB-SubCell"/>
</dbReference>
<proteinExistence type="predicted"/>
<sequence>MAMETNHHTAAPPPLSGAAWYGVVRRSAGRCGPARCGLVRGGVMRDGVVQGGLVRGGARGAGGCAVRRGPFDAACGFNYNTIPYYELNHVWHGGHGHTTLLSERTKGIINMSKRSYVNLKIQIQNNCTPEPAPKRLKTTSPDEGCFSASREDCVRRTSVPFDEDVDSLLCLQDRGDDGYFSLSFEAPQDGVQSPEGVLKLGPPLFESSLVGCDSGDQNSVNQSQNQSEWESTLPLQVQVKSVVVPVIPVVPLERPPVERAVRPHIHNEEEKKRNYINAVSRHMRERPPNQGVLGELMNLMSAVAHDGSTQRPHPSDLTRRNYVQRFKPTRVSLQDYDKSLDFTYKRFAGIPKLFRRC</sequence>
<evidence type="ECO:0000256" key="1">
    <source>
        <dbReference type="ARBA" id="ARBA00004123"/>
    </source>
</evidence>
<keyword evidence="5" id="KW-1185">Reference proteome</keyword>
<evidence type="ECO:0000313" key="5">
    <source>
        <dbReference type="Proteomes" id="UP001497482"/>
    </source>
</evidence>
<protein>
    <recommendedName>
        <fullName evidence="2">S100P-binding protein</fullName>
    </recommendedName>
</protein>
<keyword evidence="3" id="KW-0539">Nucleus</keyword>
<name>A0AAV2JBC7_KNICA</name>
<dbReference type="PANTHER" id="PTHR14455:SF0">
    <property type="entry name" value="S100P-BINDING PROTEIN"/>
    <property type="match status" value="1"/>
</dbReference>
<organism evidence="4 5">
    <name type="scientific">Knipowitschia caucasica</name>
    <name type="common">Caucasian dwarf goby</name>
    <name type="synonym">Pomatoschistus caucasicus</name>
    <dbReference type="NCBI Taxonomy" id="637954"/>
    <lineage>
        <taxon>Eukaryota</taxon>
        <taxon>Metazoa</taxon>
        <taxon>Chordata</taxon>
        <taxon>Craniata</taxon>
        <taxon>Vertebrata</taxon>
        <taxon>Euteleostomi</taxon>
        <taxon>Actinopterygii</taxon>
        <taxon>Neopterygii</taxon>
        <taxon>Teleostei</taxon>
        <taxon>Neoteleostei</taxon>
        <taxon>Acanthomorphata</taxon>
        <taxon>Gobiaria</taxon>
        <taxon>Gobiiformes</taxon>
        <taxon>Gobioidei</taxon>
        <taxon>Gobiidae</taxon>
        <taxon>Gobiinae</taxon>
        <taxon>Knipowitschia</taxon>
    </lineage>
</organism>